<dbReference type="SUPFAM" id="SSF53850">
    <property type="entry name" value="Periplasmic binding protein-like II"/>
    <property type="match status" value="1"/>
</dbReference>
<dbReference type="Proteomes" id="UP000092247">
    <property type="component" value="Unassembled WGS sequence"/>
</dbReference>
<dbReference type="GO" id="GO:0000976">
    <property type="term" value="F:transcription cis-regulatory region binding"/>
    <property type="evidence" value="ECO:0007669"/>
    <property type="project" value="TreeGrafter"/>
</dbReference>
<evidence type="ECO:0000313" key="7">
    <source>
        <dbReference type="Proteomes" id="UP000092247"/>
    </source>
</evidence>
<accession>A0A1B8H1D8</accession>
<evidence type="ECO:0000256" key="3">
    <source>
        <dbReference type="ARBA" id="ARBA00023125"/>
    </source>
</evidence>
<protein>
    <submittedName>
        <fullName evidence="6">LysR family transcriptional regulator</fullName>
    </submittedName>
</protein>
<dbReference type="Pfam" id="PF00126">
    <property type="entry name" value="HTH_1"/>
    <property type="match status" value="1"/>
</dbReference>
<sequence>MPFTSDNLQLFLTVLEKGSFSAAARALHRVPSAVSMAIGNLEAELGFALFDRNGRAPVPTERALALAPYAREITDKIHQLNVFTRELTQDVESTLAVGVATCVNPDCLFAALQILNQRYPLLKTEILSGSQDDILPLLHQGRIQLALVFGGLYVDPGEQFHCIGHESLVATISAAHPSLSQQQSVYIEDLVQIKQIVIASLHHSLSDVRSQMATKTWQTDNFAMALGLVKAGIGWGNLPESLIRADVAAGSLKILSFRNTRNGLVLPVHIVSRKGDVLKRGAQDCIGLLTESHVCTGN</sequence>
<feature type="domain" description="HTH lysR-type" evidence="5">
    <location>
        <begin position="1"/>
        <end position="60"/>
    </location>
</feature>
<dbReference type="InterPro" id="IPR036390">
    <property type="entry name" value="WH_DNA-bd_sf"/>
</dbReference>
<comment type="similarity">
    <text evidence="1">Belongs to the LysR transcriptional regulatory family.</text>
</comment>
<dbReference type="CDD" id="cd05466">
    <property type="entry name" value="PBP2_LTTR_substrate"/>
    <property type="match status" value="1"/>
</dbReference>
<dbReference type="Gene3D" id="3.40.190.290">
    <property type="match status" value="1"/>
</dbReference>
<dbReference type="Gene3D" id="1.10.10.10">
    <property type="entry name" value="Winged helix-like DNA-binding domain superfamily/Winged helix DNA-binding domain"/>
    <property type="match status" value="1"/>
</dbReference>
<dbReference type="PROSITE" id="PS50931">
    <property type="entry name" value="HTH_LYSR"/>
    <property type="match status" value="1"/>
</dbReference>
<evidence type="ECO:0000256" key="1">
    <source>
        <dbReference type="ARBA" id="ARBA00009437"/>
    </source>
</evidence>
<dbReference type="AlphaFoldDB" id="A0A1B8H1D8"/>
<proteinExistence type="inferred from homology"/>
<evidence type="ECO:0000256" key="2">
    <source>
        <dbReference type="ARBA" id="ARBA00023015"/>
    </source>
</evidence>
<dbReference type="RefSeq" id="WP_067426110.1">
    <property type="nucleotide sequence ID" value="NZ_LZEX01000044.1"/>
</dbReference>
<dbReference type="InterPro" id="IPR036388">
    <property type="entry name" value="WH-like_DNA-bd_sf"/>
</dbReference>
<dbReference type="PANTHER" id="PTHR30126:SF91">
    <property type="entry name" value="LYSR FAMILY TRANSCRIPTIONAL REGULATOR"/>
    <property type="match status" value="1"/>
</dbReference>
<dbReference type="STRING" id="368603.AYY16_15465"/>
<dbReference type="PANTHER" id="PTHR30126">
    <property type="entry name" value="HTH-TYPE TRANSCRIPTIONAL REGULATOR"/>
    <property type="match status" value="1"/>
</dbReference>
<evidence type="ECO:0000256" key="4">
    <source>
        <dbReference type="ARBA" id="ARBA00023163"/>
    </source>
</evidence>
<dbReference type="InterPro" id="IPR005119">
    <property type="entry name" value="LysR_subst-bd"/>
</dbReference>
<keyword evidence="3" id="KW-0238">DNA-binding</keyword>
<keyword evidence="2" id="KW-0805">Transcription regulation</keyword>
<dbReference type="Pfam" id="PF03466">
    <property type="entry name" value="LysR_substrate"/>
    <property type="match status" value="1"/>
</dbReference>
<dbReference type="GO" id="GO:0003700">
    <property type="term" value="F:DNA-binding transcription factor activity"/>
    <property type="evidence" value="ECO:0007669"/>
    <property type="project" value="InterPro"/>
</dbReference>
<reference evidence="6 7" key="1">
    <citation type="submission" date="2016-06" db="EMBL/GenBank/DDBJ databases">
        <authorList>
            <person name="Kjaerup R.B."/>
            <person name="Dalgaard T.S."/>
            <person name="Juul-Madsen H.R."/>
        </authorList>
    </citation>
    <scope>NUCLEOTIDE SEQUENCE [LARGE SCALE GENOMIC DNA]</scope>
    <source>
        <strain evidence="6 7">GCSL-Mp3</strain>
    </source>
</reference>
<gene>
    <name evidence="6" type="ORF">AYY17_11340</name>
</gene>
<dbReference type="SUPFAM" id="SSF46785">
    <property type="entry name" value="Winged helix' DNA-binding domain"/>
    <property type="match status" value="1"/>
</dbReference>
<keyword evidence="4" id="KW-0804">Transcription</keyword>
<dbReference type="InterPro" id="IPR000847">
    <property type="entry name" value="LysR_HTH_N"/>
</dbReference>
<organism evidence="6 7">
    <name type="scientific">Morganella psychrotolerans</name>
    <dbReference type="NCBI Taxonomy" id="368603"/>
    <lineage>
        <taxon>Bacteria</taxon>
        <taxon>Pseudomonadati</taxon>
        <taxon>Pseudomonadota</taxon>
        <taxon>Gammaproteobacteria</taxon>
        <taxon>Enterobacterales</taxon>
        <taxon>Morganellaceae</taxon>
        <taxon>Morganella</taxon>
    </lineage>
</organism>
<name>A0A1B8H1D8_9GAMM</name>
<evidence type="ECO:0000313" key="6">
    <source>
        <dbReference type="EMBL" id="OBU02892.1"/>
    </source>
</evidence>
<evidence type="ECO:0000259" key="5">
    <source>
        <dbReference type="PROSITE" id="PS50931"/>
    </source>
</evidence>
<dbReference type="EMBL" id="LZEX01000044">
    <property type="protein sequence ID" value="OBU02892.1"/>
    <property type="molecule type" value="Genomic_DNA"/>
</dbReference>
<comment type="caution">
    <text evidence="6">The sequence shown here is derived from an EMBL/GenBank/DDBJ whole genome shotgun (WGS) entry which is preliminary data.</text>
</comment>